<evidence type="ECO:0000313" key="9">
    <source>
        <dbReference type="EMBL" id="KAL0008243.1"/>
    </source>
</evidence>
<evidence type="ECO:0000256" key="3">
    <source>
        <dbReference type="ARBA" id="ARBA00006958"/>
    </source>
</evidence>
<dbReference type="PANTHER" id="PTHR22930:SF228">
    <property type="entry name" value="PROTEIN ALP1-LIKE"/>
    <property type="match status" value="1"/>
</dbReference>
<evidence type="ECO:0000256" key="6">
    <source>
        <dbReference type="ARBA" id="ARBA00022801"/>
    </source>
</evidence>
<sequence>MVITLIAGSYYLVDLGYTIGNAFLRPHKSARYHAHEFWGANQQPTTPQEFFNYRHSSLRMVIERCFGVLKARFPILTAMHSFSIFRQRLIVIACYALHNFIRMYNRADEMFHVWEGSFVRNSDAGIAGAARVGSGGTEEAFNAQAQRAMSEYRDAITATMWADYTANT</sequence>
<comment type="subcellular location">
    <subcellularLocation>
        <location evidence="2">Nucleus</location>
    </subcellularLocation>
</comment>
<evidence type="ECO:0000256" key="4">
    <source>
        <dbReference type="ARBA" id="ARBA00022722"/>
    </source>
</evidence>
<keyword evidence="6" id="KW-0378">Hydrolase</keyword>
<keyword evidence="7" id="KW-0539">Nucleus</keyword>
<dbReference type="GO" id="GO:0005634">
    <property type="term" value="C:nucleus"/>
    <property type="evidence" value="ECO:0007669"/>
    <property type="project" value="UniProtKB-SubCell"/>
</dbReference>
<dbReference type="GO" id="GO:0046872">
    <property type="term" value="F:metal ion binding"/>
    <property type="evidence" value="ECO:0007669"/>
    <property type="project" value="UniProtKB-KW"/>
</dbReference>
<dbReference type="InterPro" id="IPR027806">
    <property type="entry name" value="HARBI1_dom"/>
</dbReference>
<dbReference type="AlphaFoldDB" id="A0AAW2DF76"/>
<gene>
    <name evidence="9" type="ORF">SO802_009745</name>
</gene>
<evidence type="ECO:0000256" key="2">
    <source>
        <dbReference type="ARBA" id="ARBA00004123"/>
    </source>
</evidence>
<dbReference type="Pfam" id="PF13359">
    <property type="entry name" value="DDE_Tnp_4"/>
    <property type="match status" value="1"/>
</dbReference>
<dbReference type="PANTHER" id="PTHR22930">
    <property type="match status" value="1"/>
</dbReference>
<comment type="similarity">
    <text evidence="3">Belongs to the HARBI1 family.</text>
</comment>
<feature type="domain" description="DDE Tnp4" evidence="8">
    <location>
        <begin position="7"/>
        <end position="99"/>
    </location>
</feature>
<name>A0AAW2DF76_9ROSI</name>
<evidence type="ECO:0000256" key="1">
    <source>
        <dbReference type="ARBA" id="ARBA00001968"/>
    </source>
</evidence>
<accession>A0AAW2DF76</accession>
<comment type="cofactor">
    <cofactor evidence="1">
        <name>a divalent metal cation</name>
        <dbReference type="ChEBI" id="CHEBI:60240"/>
    </cofactor>
</comment>
<dbReference type="GO" id="GO:0016787">
    <property type="term" value="F:hydrolase activity"/>
    <property type="evidence" value="ECO:0007669"/>
    <property type="project" value="UniProtKB-KW"/>
</dbReference>
<keyword evidence="4" id="KW-0540">Nuclease</keyword>
<evidence type="ECO:0000259" key="8">
    <source>
        <dbReference type="Pfam" id="PF13359"/>
    </source>
</evidence>
<keyword evidence="10" id="KW-1185">Reference proteome</keyword>
<comment type="caution">
    <text evidence="9">The sequence shown here is derived from an EMBL/GenBank/DDBJ whole genome shotgun (WGS) entry which is preliminary data.</text>
</comment>
<keyword evidence="5" id="KW-0479">Metal-binding</keyword>
<reference evidence="9 10" key="1">
    <citation type="submission" date="2024-01" db="EMBL/GenBank/DDBJ databases">
        <title>A telomere-to-telomere, gap-free genome of sweet tea (Lithocarpus litseifolius).</title>
        <authorList>
            <person name="Zhou J."/>
        </authorList>
    </citation>
    <scope>NUCLEOTIDE SEQUENCE [LARGE SCALE GENOMIC DNA]</scope>
    <source>
        <strain evidence="9">Zhou-2022a</strain>
        <tissue evidence="9">Leaf</tissue>
    </source>
</reference>
<dbReference type="EMBL" id="JAZDWU010000003">
    <property type="protein sequence ID" value="KAL0008243.1"/>
    <property type="molecule type" value="Genomic_DNA"/>
</dbReference>
<dbReference type="InterPro" id="IPR045249">
    <property type="entry name" value="HARBI1-like"/>
</dbReference>
<dbReference type="Proteomes" id="UP001459277">
    <property type="component" value="Unassembled WGS sequence"/>
</dbReference>
<evidence type="ECO:0000256" key="7">
    <source>
        <dbReference type="ARBA" id="ARBA00023242"/>
    </source>
</evidence>
<evidence type="ECO:0000313" key="10">
    <source>
        <dbReference type="Proteomes" id="UP001459277"/>
    </source>
</evidence>
<proteinExistence type="inferred from homology"/>
<organism evidence="9 10">
    <name type="scientific">Lithocarpus litseifolius</name>
    <dbReference type="NCBI Taxonomy" id="425828"/>
    <lineage>
        <taxon>Eukaryota</taxon>
        <taxon>Viridiplantae</taxon>
        <taxon>Streptophyta</taxon>
        <taxon>Embryophyta</taxon>
        <taxon>Tracheophyta</taxon>
        <taxon>Spermatophyta</taxon>
        <taxon>Magnoliopsida</taxon>
        <taxon>eudicotyledons</taxon>
        <taxon>Gunneridae</taxon>
        <taxon>Pentapetalae</taxon>
        <taxon>rosids</taxon>
        <taxon>fabids</taxon>
        <taxon>Fagales</taxon>
        <taxon>Fagaceae</taxon>
        <taxon>Lithocarpus</taxon>
    </lineage>
</organism>
<evidence type="ECO:0000256" key="5">
    <source>
        <dbReference type="ARBA" id="ARBA00022723"/>
    </source>
</evidence>
<dbReference type="GO" id="GO:0004518">
    <property type="term" value="F:nuclease activity"/>
    <property type="evidence" value="ECO:0007669"/>
    <property type="project" value="UniProtKB-KW"/>
</dbReference>
<protein>
    <recommendedName>
        <fullName evidence="8">DDE Tnp4 domain-containing protein</fullName>
    </recommendedName>
</protein>